<evidence type="ECO:0000259" key="1">
    <source>
        <dbReference type="Pfam" id="PF00856"/>
    </source>
</evidence>
<comment type="caution">
    <text evidence="2">The sequence shown here is derived from an EMBL/GenBank/DDBJ whole genome shotgun (WGS) entry which is preliminary data.</text>
</comment>
<evidence type="ECO:0000313" key="2">
    <source>
        <dbReference type="EMBL" id="KAF9811757.1"/>
    </source>
</evidence>
<accession>A0A8H7P0B0</accession>
<feature type="domain" description="SET" evidence="1">
    <location>
        <begin position="75"/>
        <end position="112"/>
    </location>
</feature>
<dbReference type="InterPro" id="IPR001214">
    <property type="entry name" value="SET_dom"/>
</dbReference>
<protein>
    <recommendedName>
        <fullName evidence="1">SET domain-containing protein</fullName>
    </recommendedName>
</protein>
<evidence type="ECO:0000313" key="3">
    <source>
        <dbReference type="Proteomes" id="UP000639403"/>
    </source>
</evidence>
<reference evidence="2" key="1">
    <citation type="submission" date="2020-11" db="EMBL/GenBank/DDBJ databases">
        <authorList>
            <person name="Koelle M."/>
            <person name="Horta M.A.C."/>
            <person name="Nowrousian M."/>
            <person name="Ohm R.A."/>
            <person name="Benz P."/>
            <person name="Pilgard A."/>
        </authorList>
    </citation>
    <scope>NUCLEOTIDE SEQUENCE</scope>
    <source>
        <strain evidence="2">FPRL280</strain>
    </source>
</reference>
<dbReference type="Pfam" id="PF00856">
    <property type="entry name" value="SET"/>
    <property type="match status" value="1"/>
</dbReference>
<gene>
    <name evidence="2" type="ORF">IEO21_06447</name>
</gene>
<dbReference type="EMBL" id="JADOXO010000144">
    <property type="protein sequence ID" value="KAF9811757.1"/>
    <property type="molecule type" value="Genomic_DNA"/>
</dbReference>
<dbReference type="SUPFAM" id="SSF82199">
    <property type="entry name" value="SET domain"/>
    <property type="match status" value="1"/>
</dbReference>
<dbReference type="PANTHER" id="PTHR47643:SF2">
    <property type="entry name" value="TPR DOMAIN PROTEIN (AFU_ORTHOLOGUE AFUA_5G12710)"/>
    <property type="match status" value="1"/>
</dbReference>
<dbReference type="InterPro" id="IPR053209">
    <property type="entry name" value="Gramillin-biosynth_MTr"/>
</dbReference>
<dbReference type="AlphaFoldDB" id="A0A8H7P0B0"/>
<reference evidence="2" key="2">
    <citation type="journal article" name="Front. Microbiol.">
        <title>Degradative Capacity of Two Strains of Rhodonia placenta: From Phenotype to Genotype.</title>
        <authorList>
            <person name="Kolle M."/>
            <person name="Horta M.A.C."/>
            <person name="Nowrousian M."/>
            <person name="Ohm R.A."/>
            <person name="Benz J.P."/>
            <person name="Pilgard A."/>
        </authorList>
    </citation>
    <scope>NUCLEOTIDE SEQUENCE</scope>
    <source>
        <strain evidence="2">FPRL280</strain>
    </source>
</reference>
<organism evidence="2 3">
    <name type="scientific">Rhodonia placenta</name>
    <dbReference type="NCBI Taxonomy" id="104341"/>
    <lineage>
        <taxon>Eukaryota</taxon>
        <taxon>Fungi</taxon>
        <taxon>Dikarya</taxon>
        <taxon>Basidiomycota</taxon>
        <taxon>Agaricomycotina</taxon>
        <taxon>Agaricomycetes</taxon>
        <taxon>Polyporales</taxon>
        <taxon>Adustoporiaceae</taxon>
        <taxon>Rhodonia</taxon>
    </lineage>
</organism>
<dbReference type="Gene3D" id="2.170.270.10">
    <property type="entry name" value="SET domain"/>
    <property type="match status" value="1"/>
</dbReference>
<sequence>MLGPPPPPSYPPVVSDDSVSVDPLRPEINIDVARLEGIFSYNAFNPLPIAPFHSGIRRPLEIPTDLSAAVYALPSMFNHACLANPGWQSLGDVVIIRARRPIAAGEEITIPYTTGYYEDRCRFLPSMIGCPCDCQLCEDERKDTDEDRRTRIKYLAKLMSEGLSILKPVIEIQQWAQEFQGTYSPSRSTMIKLEMASFNRTLGDKVRNLMNEAARKEAVEHDMRVLENQGFIIERNYSAQKVQSGFALPVDLRALPTTTTMRAPVADMILIARSYQILGGNENAEAWLKSAHTYVATVIGSGKYLFINMFGPVLDECGALPVDLHAIPTTTICPPVVDMAIIAKTYHLVDNQESAEA</sequence>
<dbReference type="PANTHER" id="PTHR47643">
    <property type="entry name" value="TPR DOMAIN PROTEIN (AFU_ORTHOLOGUE AFUA_5G12710)"/>
    <property type="match status" value="1"/>
</dbReference>
<proteinExistence type="predicted"/>
<dbReference type="InterPro" id="IPR046341">
    <property type="entry name" value="SET_dom_sf"/>
</dbReference>
<name>A0A8H7P0B0_9APHY</name>
<dbReference type="Proteomes" id="UP000639403">
    <property type="component" value="Unassembled WGS sequence"/>
</dbReference>